<evidence type="ECO:0000259" key="7">
    <source>
        <dbReference type="PROSITE" id="PS50850"/>
    </source>
</evidence>
<dbReference type="AlphaFoldDB" id="A0A3S9VRZ9"/>
<evidence type="ECO:0000256" key="1">
    <source>
        <dbReference type="ARBA" id="ARBA00004429"/>
    </source>
</evidence>
<dbReference type="PANTHER" id="PTHR43702">
    <property type="entry name" value="L-FUCOSE-PROTON SYMPORTER"/>
    <property type="match status" value="1"/>
</dbReference>
<dbReference type="KEGG" id="buy:D8S85_06895"/>
<dbReference type="SUPFAM" id="SSF103473">
    <property type="entry name" value="MFS general substrate transporter"/>
    <property type="match status" value="1"/>
</dbReference>
<name>A0A3S9VRZ9_9BACT</name>
<dbReference type="OrthoDB" id="3225787at2"/>
<keyword evidence="4 6" id="KW-1133">Transmembrane helix</keyword>
<feature type="transmembrane region" description="Helical" evidence="6">
    <location>
        <begin position="250"/>
        <end position="268"/>
    </location>
</feature>
<feature type="transmembrane region" description="Helical" evidence="6">
    <location>
        <begin position="75"/>
        <end position="94"/>
    </location>
</feature>
<evidence type="ECO:0000256" key="2">
    <source>
        <dbReference type="ARBA" id="ARBA00022475"/>
    </source>
</evidence>
<evidence type="ECO:0000256" key="6">
    <source>
        <dbReference type="SAM" id="Phobius"/>
    </source>
</evidence>
<feature type="transmembrane region" description="Helical" evidence="6">
    <location>
        <begin position="12"/>
        <end position="34"/>
    </location>
</feature>
<dbReference type="EMBL" id="CP032819">
    <property type="protein sequence ID" value="AZS29315.1"/>
    <property type="molecule type" value="Genomic_DNA"/>
</dbReference>
<dbReference type="GO" id="GO:0022857">
    <property type="term" value="F:transmembrane transporter activity"/>
    <property type="evidence" value="ECO:0007669"/>
    <property type="project" value="InterPro"/>
</dbReference>
<feature type="transmembrane region" description="Helical" evidence="6">
    <location>
        <begin position="164"/>
        <end position="183"/>
    </location>
</feature>
<feature type="transmembrane region" description="Helical" evidence="6">
    <location>
        <begin position="332"/>
        <end position="350"/>
    </location>
</feature>
<feature type="transmembrane region" description="Helical" evidence="6">
    <location>
        <begin position="46"/>
        <end position="68"/>
    </location>
</feature>
<organism evidence="8 9">
    <name type="scientific">Butyricimonas faecalis</name>
    <dbReference type="NCBI Taxonomy" id="2093856"/>
    <lineage>
        <taxon>Bacteria</taxon>
        <taxon>Pseudomonadati</taxon>
        <taxon>Bacteroidota</taxon>
        <taxon>Bacteroidia</taxon>
        <taxon>Bacteroidales</taxon>
        <taxon>Odoribacteraceae</taxon>
        <taxon>Butyricimonas</taxon>
    </lineage>
</organism>
<dbReference type="GO" id="GO:0005886">
    <property type="term" value="C:plasma membrane"/>
    <property type="evidence" value="ECO:0007669"/>
    <property type="project" value="UniProtKB-SubCell"/>
</dbReference>
<dbReference type="PROSITE" id="PS50850">
    <property type="entry name" value="MFS"/>
    <property type="match status" value="1"/>
</dbReference>
<protein>
    <submittedName>
        <fullName evidence="8">MFS transporter</fullName>
    </submittedName>
</protein>
<dbReference type="RefSeq" id="WP_106480062.1">
    <property type="nucleotide sequence ID" value="NZ_CP032819.1"/>
</dbReference>
<reference evidence="8 9" key="1">
    <citation type="submission" date="2018-10" db="EMBL/GenBank/DDBJ databases">
        <title>Butyricimonas faecalis sp. nov., isolated from human faeces and emended description of the genus Butyricimonas.</title>
        <authorList>
            <person name="Le Roy T."/>
            <person name="Van der Smissen P."/>
            <person name="Paquot A."/>
            <person name="Delzenne N."/>
            <person name="Muccioli G."/>
            <person name="Collet J.-F."/>
            <person name="Cani P.D."/>
        </authorList>
    </citation>
    <scope>NUCLEOTIDE SEQUENCE [LARGE SCALE GENOMIC DNA]</scope>
    <source>
        <strain evidence="8 9">H184</strain>
    </source>
</reference>
<keyword evidence="3 6" id="KW-0812">Transmembrane</keyword>
<keyword evidence="2" id="KW-1003">Cell membrane</keyword>
<evidence type="ECO:0000256" key="5">
    <source>
        <dbReference type="ARBA" id="ARBA00023136"/>
    </source>
</evidence>
<gene>
    <name evidence="8" type="ORF">D8S85_06895</name>
</gene>
<feature type="domain" description="Major facilitator superfamily (MFS) profile" evidence="7">
    <location>
        <begin position="5"/>
        <end position="385"/>
    </location>
</feature>
<dbReference type="InterPro" id="IPR050375">
    <property type="entry name" value="MFS_TsgA-like"/>
</dbReference>
<evidence type="ECO:0000256" key="3">
    <source>
        <dbReference type="ARBA" id="ARBA00022692"/>
    </source>
</evidence>
<dbReference type="Gene3D" id="1.20.1250.20">
    <property type="entry name" value="MFS general substrate transporter like domains"/>
    <property type="match status" value="2"/>
</dbReference>
<accession>A0A3S9VRZ9</accession>
<proteinExistence type="predicted"/>
<feature type="transmembrane region" description="Helical" evidence="6">
    <location>
        <begin position="275"/>
        <end position="293"/>
    </location>
</feature>
<dbReference type="PANTHER" id="PTHR43702:SF3">
    <property type="entry name" value="PROTEIN TSGA"/>
    <property type="match status" value="1"/>
</dbReference>
<feature type="transmembrane region" description="Helical" evidence="6">
    <location>
        <begin position="209"/>
        <end position="230"/>
    </location>
</feature>
<feature type="transmembrane region" description="Helical" evidence="6">
    <location>
        <begin position="299"/>
        <end position="320"/>
    </location>
</feature>
<comment type="subcellular location">
    <subcellularLocation>
        <location evidence="1">Cell inner membrane</location>
        <topology evidence="1">Multi-pass membrane protein</topology>
    </subcellularLocation>
</comment>
<evidence type="ECO:0000313" key="9">
    <source>
        <dbReference type="Proteomes" id="UP000270673"/>
    </source>
</evidence>
<feature type="transmembrane region" description="Helical" evidence="6">
    <location>
        <begin position="356"/>
        <end position="376"/>
    </location>
</feature>
<dbReference type="Pfam" id="PF07690">
    <property type="entry name" value="MFS_1"/>
    <property type="match status" value="1"/>
</dbReference>
<keyword evidence="5 6" id="KW-0472">Membrane</keyword>
<sequence length="385" mass="41525">MKESSTSVKALLPVLFGFFIMGFCDVVGIATSYVKVDFELSETVAGFLPSMVFLWFLLLAVPAAIFMNRIGRKKTVLMSMLVTIVGMIIPFVDYNLYTCLMAFALLGIGNTILQVSLNPLLTNVVKGNVLASSLTAGQVLKAVSSFCGPYIAAFAATELGNWQYLFPIFALLTLISMGWLMFARIHEEAPEQSTSSWSATFGLLKDRTILLLFLGIVFVVGVDVGINTVAPKLLIERCSFNVTEAGGGSSVYFAFRTIGAFVGTFLLTRVSGNKYFRVNILVAIAAMIVLFFMSGQYSILALIALIGFTCSSIFSLIFSMAIQARPEKANEISGLMVTGIFGGAVIPPLMGYCTDLIGTQAGSLAVILGCMCYLLYCSVGIKTRK</sequence>
<evidence type="ECO:0000313" key="8">
    <source>
        <dbReference type="EMBL" id="AZS29315.1"/>
    </source>
</evidence>
<evidence type="ECO:0000256" key="4">
    <source>
        <dbReference type="ARBA" id="ARBA00022989"/>
    </source>
</evidence>
<dbReference type="InterPro" id="IPR020846">
    <property type="entry name" value="MFS_dom"/>
</dbReference>
<dbReference type="InterPro" id="IPR011701">
    <property type="entry name" value="MFS"/>
</dbReference>
<keyword evidence="9" id="KW-1185">Reference proteome</keyword>
<dbReference type="InterPro" id="IPR036259">
    <property type="entry name" value="MFS_trans_sf"/>
</dbReference>
<dbReference type="Proteomes" id="UP000270673">
    <property type="component" value="Chromosome"/>
</dbReference>